<accession>A0A7J6VYR0</accession>
<dbReference type="InterPro" id="IPR010285">
    <property type="entry name" value="DNA_helicase_pif1-like_DEAD"/>
</dbReference>
<name>A0A7J6VYR0_THATH</name>
<evidence type="ECO:0000313" key="3">
    <source>
        <dbReference type="EMBL" id="KAF5190259.1"/>
    </source>
</evidence>
<gene>
    <name evidence="3" type="ORF">FRX31_020154</name>
</gene>
<keyword evidence="1" id="KW-0067">ATP-binding</keyword>
<proteinExistence type="inferred from homology"/>
<keyword evidence="4" id="KW-1185">Reference proteome</keyword>
<evidence type="ECO:0000259" key="2">
    <source>
        <dbReference type="Pfam" id="PF05970"/>
    </source>
</evidence>
<dbReference type="Proteomes" id="UP000554482">
    <property type="component" value="Unassembled WGS sequence"/>
</dbReference>
<dbReference type="GO" id="GO:0000723">
    <property type="term" value="P:telomere maintenance"/>
    <property type="evidence" value="ECO:0007669"/>
    <property type="project" value="InterPro"/>
</dbReference>
<keyword evidence="1" id="KW-0227">DNA damage</keyword>
<comment type="catalytic activity">
    <reaction evidence="1">
        <text>ATP + H2O = ADP + phosphate + H(+)</text>
        <dbReference type="Rhea" id="RHEA:13065"/>
        <dbReference type="ChEBI" id="CHEBI:15377"/>
        <dbReference type="ChEBI" id="CHEBI:15378"/>
        <dbReference type="ChEBI" id="CHEBI:30616"/>
        <dbReference type="ChEBI" id="CHEBI:43474"/>
        <dbReference type="ChEBI" id="CHEBI:456216"/>
        <dbReference type="EC" id="5.6.2.3"/>
    </reaction>
</comment>
<feature type="domain" description="DNA helicase Pif1-like DEAD-box helicase" evidence="2">
    <location>
        <begin position="314"/>
        <end position="516"/>
    </location>
</feature>
<comment type="caution">
    <text evidence="3">The sequence shown here is derived from an EMBL/GenBank/DDBJ whole genome shotgun (WGS) entry which is preliminary data.</text>
</comment>
<dbReference type="PANTHER" id="PTHR10492">
    <property type="match status" value="1"/>
</dbReference>
<keyword evidence="1 3" id="KW-0347">Helicase</keyword>
<protein>
    <recommendedName>
        <fullName evidence="1">ATP-dependent DNA helicase</fullName>
        <ecNumber evidence="1">5.6.2.3</ecNumber>
    </recommendedName>
</protein>
<dbReference type="GO" id="GO:0005524">
    <property type="term" value="F:ATP binding"/>
    <property type="evidence" value="ECO:0007669"/>
    <property type="project" value="UniProtKB-KW"/>
</dbReference>
<dbReference type="GO" id="GO:0043139">
    <property type="term" value="F:5'-3' DNA helicase activity"/>
    <property type="evidence" value="ECO:0007669"/>
    <property type="project" value="UniProtKB-EC"/>
</dbReference>
<dbReference type="EC" id="5.6.2.3" evidence="1"/>
<dbReference type="Pfam" id="PF05970">
    <property type="entry name" value="PIF1"/>
    <property type="match status" value="1"/>
</dbReference>
<dbReference type="Gene3D" id="3.40.50.300">
    <property type="entry name" value="P-loop containing nucleotide triphosphate hydrolases"/>
    <property type="match status" value="1"/>
</dbReference>
<dbReference type="GO" id="GO:0006310">
    <property type="term" value="P:DNA recombination"/>
    <property type="evidence" value="ECO:0007669"/>
    <property type="project" value="UniProtKB-KW"/>
</dbReference>
<reference evidence="3 4" key="1">
    <citation type="submission" date="2020-06" db="EMBL/GenBank/DDBJ databases">
        <title>Transcriptomic and genomic resources for Thalictrum thalictroides and T. hernandezii: Facilitating candidate gene discovery in an emerging model plant lineage.</title>
        <authorList>
            <person name="Arias T."/>
            <person name="Riano-Pachon D.M."/>
            <person name="Di Stilio V.S."/>
        </authorList>
    </citation>
    <scope>NUCLEOTIDE SEQUENCE [LARGE SCALE GENOMIC DNA]</scope>
    <source>
        <strain evidence="4">cv. WT478/WT964</strain>
        <tissue evidence="3">Leaves</tissue>
    </source>
</reference>
<dbReference type="EMBL" id="JABWDY010024416">
    <property type="protein sequence ID" value="KAF5190259.1"/>
    <property type="molecule type" value="Genomic_DNA"/>
</dbReference>
<sequence length="617" mass="70146">CDRASLTVDGQYDEIAMTLQGRYICPIQAIWRLMGYTTHEEKPPVMLLPFHQEGMHRVAFNQKLSKEQVALAAQTQSSPFIDWMKYNAENEDGLDLLYGEFPSFYTHHKSRGWKKRKNGYSIGRMPLAVPRQGEHFYFRTLLTVKRGAKSFRDLYTVNGIYHEDPSGACRALGLVFDDSDWESLFEEVKDSSSASSLRQTFAAAIMHSAIVNPQNLWDRFKLSFTDDCLWQIRTLGNRIDAPPSLWTDEQCRFDFGLWLLEENLRHLGLDWKSARLTGPEHRWIVREANSLLAEALDFDRESEASMHASSINVLSNGQKAAYDTIVSSIESGLEENVFFLQGAAGTGKTFVYKTLCGLYRSQGKIVLCVASSGIAALLLPNGRTAHSLFRIPLDCPENAVCSIGGQDNLADLIRKTSLIIWDEVTMQQKNNFAAVDKSLRDIKKRLNSLFGGIPVLMGGDFAQILPVVIGGNREKIVTACIRSWSLWAKIKPLFLTENMRVIRGNANQRFAEWLARLSYDRNIYGQIEIPEWIKTTSDRKLFRNFIYPRRELEQGDTAIFEDRMVLTGLNESVDRFNKEIAEIRPSESREYIACDQVQTDESGQISDCPVEVLRTLQ</sequence>
<evidence type="ECO:0000313" key="4">
    <source>
        <dbReference type="Proteomes" id="UP000554482"/>
    </source>
</evidence>
<evidence type="ECO:0000256" key="1">
    <source>
        <dbReference type="RuleBase" id="RU363044"/>
    </source>
</evidence>
<dbReference type="GO" id="GO:0016787">
    <property type="term" value="F:hydrolase activity"/>
    <property type="evidence" value="ECO:0007669"/>
    <property type="project" value="UniProtKB-KW"/>
</dbReference>
<comment type="similarity">
    <text evidence="1">Belongs to the helicase family.</text>
</comment>
<keyword evidence="1" id="KW-0233">DNA recombination</keyword>
<keyword evidence="1" id="KW-0234">DNA repair</keyword>
<feature type="non-terminal residue" evidence="3">
    <location>
        <position position="1"/>
    </location>
</feature>
<organism evidence="3 4">
    <name type="scientific">Thalictrum thalictroides</name>
    <name type="common">Rue-anemone</name>
    <name type="synonym">Anemone thalictroides</name>
    <dbReference type="NCBI Taxonomy" id="46969"/>
    <lineage>
        <taxon>Eukaryota</taxon>
        <taxon>Viridiplantae</taxon>
        <taxon>Streptophyta</taxon>
        <taxon>Embryophyta</taxon>
        <taxon>Tracheophyta</taxon>
        <taxon>Spermatophyta</taxon>
        <taxon>Magnoliopsida</taxon>
        <taxon>Ranunculales</taxon>
        <taxon>Ranunculaceae</taxon>
        <taxon>Thalictroideae</taxon>
        <taxon>Thalictrum</taxon>
    </lineage>
</organism>
<dbReference type="GO" id="GO:0006281">
    <property type="term" value="P:DNA repair"/>
    <property type="evidence" value="ECO:0007669"/>
    <property type="project" value="UniProtKB-KW"/>
</dbReference>
<dbReference type="AlphaFoldDB" id="A0A7J6VYR0"/>
<dbReference type="PANTHER" id="PTHR10492:SF95">
    <property type="entry name" value="HELITRON HELICASE-LIKE DOMAIN-CONTAINING PROTEIN"/>
    <property type="match status" value="1"/>
</dbReference>
<dbReference type="InterPro" id="IPR027417">
    <property type="entry name" value="P-loop_NTPase"/>
</dbReference>
<comment type="cofactor">
    <cofactor evidence="1">
        <name>Mg(2+)</name>
        <dbReference type="ChEBI" id="CHEBI:18420"/>
    </cofactor>
</comment>
<feature type="non-terminal residue" evidence="3">
    <location>
        <position position="617"/>
    </location>
</feature>
<dbReference type="SUPFAM" id="SSF52540">
    <property type="entry name" value="P-loop containing nucleoside triphosphate hydrolases"/>
    <property type="match status" value="1"/>
</dbReference>
<dbReference type="OrthoDB" id="1934728at2759"/>
<keyword evidence="1" id="KW-0547">Nucleotide-binding</keyword>
<keyword evidence="1" id="KW-0378">Hydrolase</keyword>